<keyword evidence="5" id="KW-0998">Cell outer membrane</keyword>
<sequence>MKKAYIFLSSLFSLMMLAGCDPLDKNNLAALSSEDVLTNPKVAEAYVNDMYANFMPSSFSVGRLTDETMVINGENAGGLSDYLKGTLTADTYNDFPYENIRKINIFLAQVDNATFDENIKKSLKGEALFWRAFAYFRMVKAYGGVELILKPESPANKDAIFVARSKTSECIAQILKDLDESIPLVEPLSTIGRIDKGAAMSFKGRVLLYWASPQFNRTNDLARWTAAYQASKDALTFLDANGKGLYANYKDLWTDEMNKEVIMVKRFQYPGFANGYSQAGMRPLLYSRGAVGDNIPSLELVNAYPMKDGSKYNPATMDYKTLFKDRDKRFYASIAYNGAEPYLAEMFGKENMWTYFYDADGNAATGINGKEARADNSENLYSHSSFYPAKMLDRNITRTTVEDGQVDWIEIRYAEVLMNMAEAANEIGKADEALAGMYKIRSRAGIEPGAKANYGITAITLPEIRKAIMDERLVEFAFEGQRFWDLRRWRVYTSTFNSFKDKYFHGLRVEWNGTAADRPKGLVDINTIADKFTITEVRDYRPIVMLDEEKYSFFGIPKSTLDRSSKIEQNKSWGGTFDPLQ</sequence>
<evidence type="ECO:0000313" key="10">
    <source>
        <dbReference type="Proteomes" id="UP000679725"/>
    </source>
</evidence>
<feature type="domain" description="RagB/SusD" evidence="7">
    <location>
        <begin position="286"/>
        <end position="573"/>
    </location>
</feature>
<dbReference type="InterPro" id="IPR011990">
    <property type="entry name" value="TPR-like_helical_dom_sf"/>
</dbReference>
<evidence type="ECO:0000256" key="2">
    <source>
        <dbReference type="ARBA" id="ARBA00006275"/>
    </source>
</evidence>
<evidence type="ECO:0000259" key="7">
    <source>
        <dbReference type="Pfam" id="PF07980"/>
    </source>
</evidence>
<dbReference type="InterPro" id="IPR012944">
    <property type="entry name" value="SusD_RagB_dom"/>
</dbReference>
<dbReference type="InterPro" id="IPR033985">
    <property type="entry name" value="SusD-like_N"/>
</dbReference>
<dbReference type="RefSeq" id="WP_215235549.1">
    <property type="nucleotide sequence ID" value="NZ_CAJRAU010000006.1"/>
</dbReference>
<dbReference type="Proteomes" id="UP000679725">
    <property type="component" value="Unassembled WGS sequence"/>
</dbReference>
<comment type="similarity">
    <text evidence="2">Belongs to the SusD family.</text>
</comment>
<keyword evidence="10" id="KW-1185">Reference proteome</keyword>
<comment type="caution">
    <text evidence="9">The sequence shown here is derived from an EMBL/GenBank/DDBJ whole genome shotgun (WGS) entry which is preliminary data.</text>
</comment>
<evidence type="ECO:0008006" key="11">
    <source>
        <dbReference type="Google" id="ProtNLM"/>
    </source>
</evidence>
<evidence type="ECO:0000256" key="5">
    <source>
        <dbReference type="ARBA" id="ARBA00023237"/>
    </source>
</evidence>
<reference evidence="9 10" key="1">
    <citation type="submission" date="2021-04" db="EMBL/GenBank/DDBJ databases">
        <authorList>
            <person name="Rodrigo-Torres L."/>
            <person name="Arahal R. D."/>
            <person name="Lucena T."/>
        </authorList>
    </citation>
    <scope>NUCLEOTIDE SEQUENCE [LARGE SCALE GENOMIC DNA]</scope>
    <source>
        <strain evidence="9 10">CECT 9623</strain>
    </source>
</reference>
<accession>A0ABN7RFZ5</accession>
<dbReference type="Pfam" id="PF14322">
    <property type="entry name" value="SusD-like_3"/>
    <property type="match status" value="1"/>
</dbReference>
<keyword evidence="3 6" id="KW-0732">Signal</keyword>
<evidence type="ECO:0000259" key="8">
    <source>
        <dbReference type="Pfam" id="PF14322"/>
    </source>
</evidence>
<evidence type="ECO:0000313" key="9">
    <source>
        <dbReference type="EMBL" id="CAG5072714.1"/>
    </source>
</evidence>
<evidence type="ECO:0000256" key="1">
    <source>
        <dbReference type="ARBA" id="ARBA00004442"/>
    </source>
</evidence>
<keyword evidence="4" id="KW-0472">Membrane</keyword>
<proteinExistence type="inferred from homology"/>
<evidence type="ECO:0000256" key="6">
    <source>
        <dbReference type="SAM" id="SignalP"/>
    </source>
</evidence>
<feature type="chain" id="PRO_5046496654" description="RagB/SusD domain protein" evidence="6">
    <location>
        <begin position="19"/>
        <end position="581"/>
    </location>
</feature>
<dbReference type="SUPFAM" id="SSF48452">
    <property type="entry name" value="TPR-like"/>
    <property type="match status" value="1"/>
</dbReference>
<name>A0ABN7RFZ5_9BACT</name>
<evidence type="ECO:0000256" key="3">
    <source>
        <dbReference type="ARBA" id="ARBA00022729"/>
    </source>
</evidence>
<feature type="domain" description="SusD-like N-terminal" evidence="8">
    <location>
        <begin position="87"/>
        <end position="208"/>
    </location>
</feature>
<organism evidence="9 10">
    <name type="scientific">Dyadobacter linearis</name>
    <dbReference type="NCBI Taxonomy" id="2823330"/>
    <lineage>
        <taxon>Bacteria</taxon>
        <taxon>Pseudomonadati</taxon>
        <taxon>Bacteroidota</taxon>
        <taxon>Cytophagia</taxon>
        <taxon>Cytophagales</taxon>
        <taxon>Spirosomataceae</taxon>
        <taxon>Dyadobacter</taxon>
    </lineage>
</organism>
<comment type="subcellular location">
    <subcellularLocation>
        <location evidence="1">Cell outer membrane</location>
    </subcellularLocation>
</comment>
<dbReference type="Gene3D" id="1.25.40.390">
    <property type="match status" value="1"/>
</dbReference>
<dbReference type="PROSITE" id="PS51257">
    <property type="entry name" value="PROKAR_LIPOPROTEIN"/>
    <property type="match status" value="1"/>
</dbReference>
<feature type="signal peptide" evidence="6">
    <location>
        <begin position="1"/>
        <end position="18"/>
    </location>
</feature>
<dbReference type="Pfam" id="PF07980">
    <property type="entry name" value="SusD_RagB"/>
    <property type="match status" value="1"/>
</dbReference>
<dbReference type="EMBL" id="CAJRAU010000006">
    <property type="protein sequence ID" value="CAG5072714.1"/>
    <property type="molecule type" value="Genomic_DNA"/>
</dbReference>
<evidence type="ECO:0000256" key="4">
    <source>
        <dbReference type="ARBA" id="ARBA00023136"/>
    </source>
</evidence>
<gene>
    <name evidence="9" type="ORF">DYBT9623_04275</name>
</gene>
<protein>
    <recommendedName>
        <fullName evidence="11">RagB/SusD domain protein</fullName>
    </recommendedName>
</protein>